<dbReference type="EMBL" id="CP011005">
    <property type="protein sequence ID" value="AJT42889.1"/>
    <property type="molecule type" value="Genomic_DNA"/>
</dbReference>
<dbReference type="UniPathway" id="UPA00053">
    <property type="reaction ID" value="UER00088"/>
</dbReference>
<comment type="subcellular location">
    <subcellularLocation>
        <location evidence="11">Cytoplasm</location>
    </subcellularLocation>
</comment>
<dbReference type="GO" id="GO:0000287">
    <property type="term" value="F:magnesium ion binding"/>
    <property type="evidence" value="ECO:0007669"/>
    <property type="project" value="UniProtKB-UniRule"/>
</dbReference>
<comment type="similarity">
    <text evidence="2 11">Belongs to the shikimate kinase family.</text>
</comment>
<dbReference type="Gene3D" id="3.40.50.300">
    <property type="entry name" value="P-loop containing nucleotide triphosphate hydrolases"/>
    <property type="match status" value="1"/>
</dbReference>
<evidence type="ECO:0000256" key="11">
    <source>
        <dbReference type="HAMAP-Rule" id="MF_00109"/>
    </source>
</evidence>
<comment type="subunit">
    <text evidence="11">Monomer.</text>
</comment>
<dbReference type="AlphaFoldDB" id="A0A0D4C2W3"/>
<evidence type="ECO:0000256" key="3">
    <source>
        <dbReference type="ARBA" id="ARBA00012154"/>
    </source>
</evidence>
<comment type="caution">
    <text evidence="11">Lacks conserved residue(s) required for the propagation of feature annotation.</text>
</comment>
<keyword evidence="13" id="KW-1185">Reference proteome</keyword>
<evidence type="ECO:0000313" key="12">
    <source>
        <dbReference type="EMBL" id="AJT42889.1"/>
    </source>
</evidence>
<accession>A0A0D4C2W3</accession>
<dbReference type="KEGG" id="ari:UM93_04665"/>
<dbReference type="PROSITE" id="PS01128">
    <property type="entry name" value="SHIKIMATE_KINASE"/>
    <property type="match status" value="1"/>
</dbReference>
<proteinExistence type="inferred from homology"/>
<dbReference type="PANTHER" id="PTHR21087:SF16">
    <property type="entry name" value="SHIKIMATE KINASE 1, CHLOROPLASTIC"/>
    <property type="match status" value="1"/>
</dbReference>
<keyword evidence="11" id="KW-0963">Cytoplasm</keyword>
<evidence type="ECO:0000256" key="6">
    <source>
        <dbReference type="ARBA" id="ARBA00022741"/>
    </source>
</evidence>
<dbReference type="HOGENOM" id="CLU_057607_3_3_11"/>
<feature type="binding site" evidence="11">
    <location>
        <position position="80"/>
    </location>
    <ligand>
        <name>substrate</name>
    </ligand>
</feature>
<comment type="catalytic activity">
    <reaction evidence="10 11">
        <text>shikimate + ATP = 3-phosphoshikimate + ADP + H(+)</text>
        <dbReference type="Rhea" id="RHEA:13121"/>
        <dbReference type="ChEBI" id="CHEBI:15378"/>
        <dbReference type="ChEBI" id="CHEBI:30616"/>
        <dbReference type="ChEBI" id="CHEBI:36208"/>
        <dbReference type="ChEBI" id="CHEBI:145989"/>
        <dbReference type="ChEBI" id="CHEBI:456216"/>
        <dbReference type="EC" id="2.7.1.71"/>
    </reaction>
</comment>
<dbReference type="GO" id="GO:0009423">
    <property type="term" value="P:chorismate biosynthetic process"/>
    <property type="evidence" value="ECO:0007669"/>
    <property type="project" value="UniProtKB-UniRule"/>
</dbReference>
<evidence type="ECO:0000256" key="5">
    <source>
        <dbReference type="ARBA" id="ARBA00022679"/>
    </source>
</evidence>
<evidence type="ECO:0000256" key="4">
    <source>
        <dbReference type="ARBA" id="ARBA00022605"/>
    </source>
</evidence>
<protein>
    <recommendedName>
        <fullName evidence="3 11">Shikimate kinase</fullName>
        <shortName evidence="11">SK</shortName>
        <ecNumber evidence="3 11">2.7.1.71</ecNumber>
    </recommendedName>
</protein>
<dbReference type="PATRIC" id="fig|1618207.4.peg.949"/>
<keyword evidence="9 11" id="KW-0057">Aromatic amino acid biosynthesis</keyword>
<dbReference type="PRINTS" id="PR01100">
    <property type="entry name" value="SHIKIMTKNASE"/>
</dbReference>
<evidence type="ECO:0000313" key="13">
    <source>
        <dbReference type="Proteomes" id="UP000061839"/>
    </source>
</evidence>
<feature type="binding site" evidence="11">
    <location>
        <position position="16"/>
    </location>
    <ligand>
        <name>Mg(2+)</name>
        <dbReference type="ChEBI" id="CHEBI:18420"/>
    </ligand>
</feature>
<dbReference type="GO" id="GO:0005524">
    <property type="term" value="F:ATP binding"/>
    <property type="evidence" value="ECO:0007669"/>
    <property type="project" value="UniProtKB-UniRule"/>
</dbReference>
<dbReference type="InterPro" id="IPR031322">
    <property type="entry name" value="Shikimate/glucono_kinase"/>
</dbReference>
<dbReference type="Proteomes" id="UP000061839">
    <property type="component" value="Chromosome"/>
</dbReference>
<dbReference type="HAMAP" id="MF_00109">
    <property type="entry name" value="Shikimate_kinase"/>
    <property type="match status" value="1"/>
</dbReference>
<keyword evidence="8 11" id="KW-0067">ATP-binding</keyword>
<comment type="pathway">
    <text evidence="1 11">Metabolic intermediate biosynthesis; chorismate biosynthesis; chorismate from D-erythrose 4-phosphate and phosphoenolpyruvate: step 5/7.</text>
</comment>
<feature type="binding site" evidence="11">
    <location>
        <position position="57"/>
    </location>
    <ligand>
        <name>substrate</name>
    </ligand>
</feature>
<evidence type="ECO:0000256" key="7">
    <source>
        <dbReference type="ARBA" id="ARBA00022777"/>
    </source>
</evidence>
<dbReference type="GO" id="GO:0009073">
    <property type="term" value="P:aromatic amino acid family biosynthetic process"/>
    <property type="evidence" value="ECO:0007669"/>
    <property type="project" value="UniProtKB-KW"/>
</dbReference>
<dbReference type="PANTHER" id="PTHR21087">
    <property type="entry name" value="SHIKIMATE KINASE"/>
    <property type="match status" value="1"/>
</dbReference>
<feature type="binding site" evidence="11">
    <location>
        <position position="117"/>
    </location>
    <ligand>
        <name>ATP</name>
        <dbReference type="ChEBI" id="CHEBI:30616"/>
    </ligand>
</feature>
<evidence type="ECO:0000256" key="9">
    <source>
        <dbReference type="ARBA" id="ARBA00023141"/>
    </source>
</evidence>
<dbReference type="EC" id="2.7.1.71" evidence="3 11"/>
<dbReference type="InterPro" id="IPR000623">
    <property type="entry name" value="Shikimate_kinase/TSH1"/>
</dbReference>
<dbReference type="GO" id="GO:0005829">
    <property type="term" value="C:cytosol"/>
    <property type="evidence" value="ECO:0007669"/>
    <property type="project" value="TreeGrafter"/>
</dbReference>
<evidence type="ECO:0000256" key="2">
    <source>
        <dbReference type="ARBA" id="ARBA00006997"/>
    </source>
</evidence>
<keyword evidence="11" id="KW-0460">Magnesium</keyword>
<keyword evidence="7 11" id="KW-0418">Kinase</keyword>
<dbReference type="STRING" id="1618207.UM93_04665"/>
<dbReference type="Pfam" id="PF01202">
    <property type="entry name" value="SKI"/>
    <property type="match status" value="1"/>
</dbReference>
<sequence>MPNSIVLIGPMAVGKTTLGLELARQLGRDFIDSDQQIENQHGKIAEIFASRGEAWFRQVEARCVAQLLAQSKPFVLSLGGGAVLDTGTQQLLSAHTVVYLSASSDHVRARLLRSTNRPLLQSEDPVARWEKLLKDRACVYQRLADLTLEIEDHKASELARLIIDQLSRTVQGESNE</sequence>
<feature type="binding site" evidence="11">
    <location>
        <position position="136"/>
    </location>
    <ligand>
        <name>substrate</name>
    </ligand>
</feature>
<dbReference type="SUPFAM" id="SSF52540">
    <property type="entry name" value="P-loop containing nucleoside triphosphate hydrolases"/>
    <property type="match status" value="1"/>
</dbReference>
<dbReference type="GO" id="GO:0004765">
    <property type="term" value="F:shikimate kinase activity"/>
    <property type="evidence" value="ECO:0007669"/>
    <property type="project" value="UniProtKB-UniRule"/>
</dbReference>
<comment type="cofactor">
    <cofactor evidence="11">
        <name>Mg(2+)</name>
        <dbReference type="ChEBI" id="CHEBI:18420"/>
    </cofactor>
    <text evidence="11">Binds 1 Mg(2+) ion per subunit.</text>
</comment>
<dbReference type="GO" id="GO:0008652">
    <property type="term" value="P:amino acid biosynthetic process"/>
    <property type="evidence" value="ECO:0007669"/>
    <property type="project" value="UniProtKB-KW"/>
</dbReference>
<dbReference type="InterPro" id="IPR023000">
    <property type="entry name" value="Shikimate_kinase_CS"/>
</dbReference>
<keyword evidence="5 11" id="KW-0808">Transferase</keyword>
<keyword evidence="4 11" id="KW-0028">Amino-acid biosynthesis</keyword>
<feature type="binding site" evidence="11">
    <location>
        <begin position="12"/>
        <end position="17"/>
    </location>
    <ligand>
        <name>ATP</name>
        <dbReference type="ChEBI" id="CHEBI:30616"/>
    </ligand>
</feature>
<evidence type="ECO:0000256" key="10">
    <source>
        <dbReference type="ARBA" id="ARBA00048567"/>
    </source>
</evidence>
<feature type="binding site" evidence="11">
    <location>
        <position position="34"/>
    </location>
    <ligand>
        <name>substrate</name>
    </ligand>
</feature>
<gene>
    <name evidence="11" type="primary">aroK</name>
    <name evidence="12" type="ORF">UM93_04665</name>
</gene>
<evidence type="ECO:0000256" key="8">
    <source>
        <dbReference type="ARBA" id="ARBA00022840"/>
    </source>
</evidence>
<dbReference type="InterPro" id="IPR027417">
    <property type="entry name" value="P-loop_NTPase"/>
</dbReference>
<keyword evidence="11" id="KW-0479">Metal-binding</keyword>
<dbReference type="CDD" id="cd00464">
    <property type="entry name" value="SK"/>
    <property type="match status" value="1"/>
</dbReference>
<evidence type="ECO:0000256" key="1">
    <source>
        <dbReference type="ARBA" id="ARBA00004842"/>
    </source>
</evidence>
<name>A0A0D4C2W3_9MICC</name>
<comment type="function">
    <text evidence="11">Catalyzes the specific phosphorylation of the 3-hydroxyl group of shikimic acid using ATP as a cosubstrate.</text>
</comment>
<organism evidence="12 13">
    <name type="scientific">Psychromicrobium lacuslunae</name>
    <dbReference type="NCBI Taxonomy" id="1618207"/>
    <lineage>
        <taxon>Bacteria</taxon>
        <taxon>Bacillati</taxon>
        <taxon>Actinomycetota</taxon>
        <taxon>Actinomycetes</taxon>
        <taxon>Micrococcales</taxon>
        <taxon>Micrococcaceae</taxon>
        <taxon>Psychromicrobium</taxon>
    </lineage>
</organism>
<keyword evidence="6 11" id="KW-0547">Nucleotide-binding</keyword>
<reference evidence="12 13" key="1">
    <citation type="journal article" date="2015" name="Genome Announc.">
        <title>Complete Genome Sequencing of Protease-Producing Novel Arthrobacter sp. Strain IHBB 11108 Using PacBio Single-Molecule Real-Time Sequencing Technology.</title>
        <authorList>
            <person name="Kiran S."/>
            <person name="Swarnkar M.K."/>
            <person name="Pal M."/>
            <person name="Thakur R."/>
            <person name="Tewari R."/>
            <person name="Singh A.K."/>
            <person name="Gulati A."/>
        </authorList>
    </citation>
    <scope>NUCLEOTIDE SEQUENCE [LARGE SCALE GENOMIC DNA]</scope>
    <source>
        <strain evidence="12 13">IHBB 11108</strain>
    </source>
</reference>